<accession>A0A177WLD2</accession>
<name>A0A177WLD2_BATDL</name>
<dbReference type="GO" id="GO:0016020">
    <property type="term" value="C:membrane"/>
    <property type="evidence" value="ECO:0007669"/>
    <property type="project" value="UniProtKB-SubCell"/>
</dbReference>
<reference evidence="6 7" key="1">
    <citation type="submission" date="2006-10" db="EMBL/GenBank/DDBJ databases">
        <title>The Genome Sequence of Batrachochytrium dendrobatidis JEL423.</title>
        <authorList>
            <consortium name="The Broad Institute Genome Sequencing Platform"/>
            <person name="Birren B."/>
            <person name="Lander E."/>
            <person name="Galagan J."/>
            <person name="Cuomo C."/>
            <person name="Devon K."/>
            <person name="Jaffe D."/>
            <person name="Butler J."/>
            <person name="Alvarez P."/>
            <person name="Gnerre S."/>
            <person name="Grabherr M."/>
            <person name="Kleber M."/>
            <person name="Mauceli E."/>
            <person name="Brockman W."/>
            <person name="Young S."/>
            <person name="LaButti K."/>
            <person name="Sykes S."/>
            <person name="DeCaprio D."/>
            <person name="Crawford M."/>
            <person name="Koehrsen M."/>
            <person name="Engels R."/>
            <person name="Montgomery P."/>
            <person name="Pearson M."/>
            <person name="Howarth C."/>
            <person name="Larson L."/>
            <person name="White J."/>
            <person name="O'Leary S."/>
            <person name="Kodira C."/>
            <person name="Zeng Q."/>
            <person name="Yandava C."/>
            <person name="Alvarado L."/>
            <person name="Longcore J."/>
            <person name="James T."/>
        </authorList>
    </citation>
    <scope>NUCLEOTIDE SEQUENCE [LARGE SCALE GENOMIC DNA]</scope>
    <source>
        <strain evidence="6 7">JEL423</strain>
    </source>
</reference>
<keyword evidence="4 5" id="KW-0472">Membrane</keyword>
<keyword evidence="3 5" id="KW-1133">Transmembrane helix</keyword>
<comment type="subcellular location">
    <subcellularLocation>
        <location evidence="1">Membrane</location>
        <topology evidence="1">Multi-pass membrane protein</topology>
    </subcellularLocation>
</comment>
<organism evidence="6 7">
    <name type="scientific">Batrachochytrium dendrobatidis (strain JEL423)</name>
    <dbReference type="NCBI Taxonomy" id="403673"/>
    <lineage>
        <taxon>Eukaryota</taxon>
        <taxon>Fungi</taxon>
        <taxon>Fungi incertae sedis</taxon>
        <taxon>Chytridiomycota</taxon>
        <taxon>Chytridiomycota incertae sedis</taxon>
        <taxon>Chytridiomycetes</taxon>
        <taxon>Rhizophydiales</taxon>
        <taxon>Rhizophydiales incertae sedis</taxon>
        <taxon>Batrachochytrium</taxon>
    </lineage>
</organism>
<dbReference type="EMBL" id="DS022304">
    <property type="protein sequence ID" value="OAJ40505.1"/>
    <property type="molecule type" value="Genomic_DNA"/>
</dbReference>
<evidence type="ECO:0000313" key="6">
    <source>
        <dbReference type="EMBL" id="OAJ40505.1"/>
    </source>
</evidence>
<feature type="transmembrane region" description="Helical" evidence="5">
    <location>
        <begin position="103"/>
        <end position="124"/>
    </location>
</feature>
<dbReference type="InterPro" id="IPR027359">
    <property type="entry name" value="Volt_channel_dom_sf"/>
</dbReference>
<evidence type="ECO:0000256" key="1">
    <source>
        <dbReference type="ARBA" id="ARBA00004141"/>
    </source>
</evidence>
<gene>
    <name evidence="6" type="ORF">BDEG_24230</name>
</gene>
<evidence type="ECO:0000256" key="5">
    <source>
        <dbReference type="SAM" id="Phobius"/>
    </source>
</evidence>
<evidence type="ECO:0000313" key="7">
    <source>
        <dbReference type="Proteomes" id="UP000077115"/>
    </source>
</evidence>
<evidence type="ECO:0008006" key="8">
    <source>
        <dbReference type="Google" id="ProtNLM"/>
    </source>
</evidence>
<feature type="transmembrane region" description="Helical" evidence="5">
    <location>
        <begin position="136"/>
        <end position="154"/>
    </location>
</feature>
<protein>
    <recommendedName>
        <fullName evidence="8">Hydrogen voltage-gated channel 1</fullName>
    </recommendedName>
</protein>
<dbReference type="AlphaFoldDB" id="A0A177WLD2"/>
<evidence type="ECO:0000256" key="2">
    <source>
        <dbReference type="ARBA" id="ARBA00022692"/>
    </source>
</evidence>
<reference evidence="6 7" key="2">
    <citation type="submission" date="2016-05" db="EMBL/GenBank/DDBJ databases">
        <title>Lineage-specific infection strategies underlie the spectrum of fungal disease in amphibians.</title>
        <authorList>
            <person name="Cuomo C.A."/>
            <person name="Farrer R.A."/>
            <person name="James T."/>
            <person name="Longcore J."/>
            <person name="Birren B."/>
        </authorList>
    </citation>
    <scope>NUCLEOTIDE SEQUENCE [LARGE SCALE GENOMIC DNA]</scope>
    <source>
        <strain evidence="6 7">JEL423</strain>
    </source>
</reference>
<evidence type="ECO:0000256" key="4">
    <source>
        <dbReference type="ARBA" id="ARBA00023136"/>
    </source>
</evidence>
<sequence>MRSFAAPTTISIDTKTLESNSSYNGSNPENNFLEALRLRLQFMEWPVTHTIIVGLAILDFLICELSLLETLFDTASPSFVSTTKQMVYLLATDSQAFTMMRMILFWSSMTIRMVFLIELFLRVLSRTPSAMYNSSFELLDGLIIILLFSLKFGLYSRDAFVADLIVVVRIGRIYKVFHIFNLQMHSQFENEKNELINAWQMQMNEKEKRTTAAFT</sequence>
<proteinExistence type="predicted"/>
<evidence type="ECO:0000256" key="3">
    <source>
        <dbReference type="ARBA" id="ARBA00022989"/>
    </source>
</evidence>
<dbReference type="VEuPathDB" id="FungiDB:BDEG_24230"/>
<dbReference type="Proteomes" id="UP000077115">
    <property type="component" value="Unassembled WGS sequence"/>
</dbReference>
<dbReference type="Gene3D" id="1.20.120.350">
    <property type="entry name" value="Voltage-gated potassium channels. Chain C"/>
    <property type="match status" value="1"/>
</dbReference>
<keyword evidence="2 5" id="KW-0812">Transmembrane</keyword>